<evidence type="ECO:0000313" key="2">
    <source>
        <dbReference type="Proteomes" id="UP000593702"/>
    </source>
</evidence>
<gene>
    <name evidence="1" type="ORF">DLEV_119</name>
</gene>
<dbReference type="EMBL" id="KR095315">
    <property type="protein sequence ID" value="AKS26410.1"/>
    <property type="molecule type" value="Genomic_DNA"/>
</dbReference>
<keyword evidence="2" id="KW-1185">Reference proteome</keyword>
<protein>
    <submittedName>
        <fullName evidence="1">Putative Bro-N domain-containing protein 16</fullName>
    </submittedName>
</protein>
<reference evidence="1 2" key="1">
    <citation type="submission" date="2015-04" db="EMBL/GenBank/DDBJ databases">
        <title>Diachasmimorpha longicaudata entomopoxvirus genome.</title>
        <authorList>
            <person name="Coffman K.A."/>
            <person name="Burke G.R."/>
        </authorList>
    </citation>
    <scope>NUCLEOTIDE SEQUENCE [LARGE SCALE GENOMIC DNA]</scope>
</reference>
<dbReference type="Proteomes" id="UP000593702">
    <property type="component" value="Segment"/>
</dbReference>
<organism evidence="1 2">
    <name type="scientific">Diachasmimorpha longicaudata entomopoxvirus</name>
    <dbReference type="NCBI Taxonomy" id="109981"/>
    <lineage>
        <taxon>Viruses</taxon>
        <taxon>Varidnaviria</taxon>
        <taxon>Bamfordvirae</taxon>
        <taxon>Nucleocytoviricota</taxon>
        <taxon>Pokkesviricetes</taxon>
        <taxon>Chitovirales</taxon>
        <taxon>Poxviridae</taxon>
        <taxon>Entomopoxvirinae</taxon>
        <taxon>Epsilonentomopoxvirus</taxon>
        <taxon>Epsilonentomopoxvirus dlongicaudata</taxon>
        <taxon>Diachasmimorpha entomopoxvirus</taxon>
    </lineage>
</organism>
<evidence type="ECO:0000313" key="1">
    <source>
        <dbReference type="EMBL" id="AKS26410.1"/>
    </source>
</evidence>
<accession>A0A7R5WG65</accession>
<proteinExistence type="predicted"/>
<sequence length="129" mass="15061">MSSPGVYTYLINYTGYNIPVLQINNELYFPAIELKIILYPCENINLSSVGNPRNLDFVLTVKDILEKHKMQELSAKCHPTRLQQVYYTIAGLYRLFLILDTPETEKFQNFIFDLVTRMKPIRGKILKNK</sequence>
<name>A0A7R5WG65_9POXV</name>